<evidence type="ECO:0000259" key="10">
    <source>
        <dbReference type="Pfam" id="PF07885"/>
    </source>
</evidence>
<keyword evidence="2 8" id="KW-0813">Transport</keyword>
<feature type="transmembrane region" description="Helical" evidence="9">
    <location>
        <begin position="273"/>
        <end position="293"/>
    </location>
</feature>
<protein>
    <recommendedName>
        <fullName evidence="10">Potassium channel domain-containing protein</fullName>
    </recommendedName>
</protein>
<dbReference type="Proteomes" id="UP000614601">
    <property type="component" value="Unassembled WGS sequence"/>
</dbReference>
<feature type="transmembrane region" description="Helical" evidence="9">
    <location>
        <begin position="159"/>
        <end position="183"/>
    </location>
</feature>
<dbReference type="GO" id="GO:0015271">
    <property type="term" value="F:outward rectifier potassium channel activity"/>
    <property type="evidence" value="ECO:0007669"/>
    <property type="project" value="TreeGrafter"/>
</dbReference>
<keyword evidence="3 8" id="KW-0812">Transmembrane</keyword>
<proteinExistence type="inferred from homology"/>
<evidence type="ECO:0000256" key="6">
    <source>
        <dbReference type="ARBA" id="ARBA00023136"/>
    </source>
</evidence>
<dbReference type="EMBL" id="CAJFDH010000004">
    <property type="protein sequence ID" value="CAD5218621.1"/>
    <property type="molecule type" value="Genomic_DNA"/>
</dbReference>
<dbReference type="GO" id="GO:0005886">
    <property type="term" value="C:plasma membrane"/>
    <property type="evidence" value="ECO:0007669"/>
    <property type="project" value="TreeGrafter"/>
</dbReference>
<evidence type="ECO:0000256" key="5">
    <source>
        <dbReference type="ARBA" id="ARBA00023065"/>
    </source>
</evidence>
<dbReference type="EMBL" id="CAJFCW020000004">
    <property type="protein sequence ID" value="CAG9111155.1"/>
    <property type="molecule type" value="Genomic_DNA"/>
</dbReference>
<dbReference type="InterPro" id="IPR003280">
    <property type="entry name" value="2pore_dom_K_chnl"/>
</dbReference>
<evidence type="ECO:0000256" key="7">
    <source>
        <dbReference type="ARBA" id="ARBA00023303"/>
    </source>
</evidence>
<dbReference type="GO" id="GO:0022841">
    <property type="term" value="F:potassium ion leak channel activity"/>
    <property type="evidence" value="ECO:0007669"/>
    <property type="project" value="TreeGrafter"/>
</dbReference>
<evidence type="ECO:0000256" key="2">
    <source>
        <dbReference type="ARBA" id="ARBA00022448"/>
    </source>
</evidence>
<evidence type="ECO:0000256" key="4">
    <source>
        <dbReference type="ARBA" id="ARBA00022989"/>
    </source>
</evidence>
<evidence type="ECO:0000313" key="11">
    <source>
        <dbReference type="EMBL" id="CAD5218621.1"/>
    </source>
</evidence>
<feature type="transmembrane region" description="Helical" evidence="9">
    <location>
        <begin position="334"/>
        <end position="356"/>
    </location>
</feature>
<keyword evidence="12" id="KW-1185">Reference proteome</keyword>
<dbReference type="AlphaFoldDB" id="A0A811KSD2"/>
<evidence type="ECO:0000256" key="8">
    <source>
        <dbReference type="RuleBase" id="RU003857"/>
    </source>
</evidence>
<sequence>MSESSLNTIQFDPMSVTQTWPKSRVTNEFFHQANQQLNQKKMIDEARAFIADNSQVSLDGDAKQATDIIQHLCDVIEKLEKKQNNNRRKSRQSIASQLHPMGVIREEPHFESMIFSGVSDISRRASSVRSFHDPDDNDKDQEVDIKELYDEIDPFFVRFVPYAIILVTAILYIFVGALVFASIDPKIDALPYYLQVQFTYEVVTTIGWGDITPSSNWGKMACVLYQIIGVPIVFAALSNCGRLLTEFYTVDFLYLTAVVRGKNPTKTSLINQLPLVSCINLLVVHLFIGILLFSGLIMELSVVDSVYFTIITITTVGFGDIAPKPHNMFETIVVMIFLSSGIVVMAALLVTLSYYFQLIFYGYINDWIYDLYERFNCKRKVSPTEAKSNGFNRV</sequence>
<comment type="caution">
    <text evidence="11">The sequence shown here is derived from an EMBL/GenBank/DDBJ whole genome shotgun (WGS) entry which is preliminary data.</text>
</comment>
<feature type="domain" description="Potassium channel" evidence="10">
    <location>
        <begin position="287"/>
        <end position="353"/>
    </location>
</feature>
<dbReference type="PANTHER" id="PTHR11003:SF334">
    <property type="entry name" value="FI03418P"/>
    <property type="match status" value="1"/>
</dbReference>
<keyword evidence="7 8" id="KW-0407">Ion channel</keyword>
<dbReference type="Pfam" id="PF07885">
    <property type="entry name" value="Ion_trans_2"/>
    <property type="match status" value="2"/>
</dbReference>
<dbReference type="Gene3D" id="1.10.287.70">
    <property type="match status" value="1"/>
</dbReference>
<evidence type="ECO:0000256" key="9">
    <source>
        <dbReference type="SAM" id="Phobius"/>
    </source>
</evidence>
<gene>
    <name evidence="11" type="ORF">BOKJ2_LOCUS7831</name>
</gene>
<comment type="similarity">
    <text evidence="8">Belongs to the two pore domain potassium channel (TC 1.A.1.8) family.</text>
</comment>
<comment type="subcellular location">
    <subcellularLocation>
        <location evidence="1">Membrane</location>
        <topology evidence="1">Multi-pass membrane protein</topology>
    </subcellularLocation>
</comment>
<keyword evidence="4 9" id="KW-1133">Transmembrane helix</keyword>
<evidence type="ECO:0000256" key="1">
    <source>
        <dbReference type="ARBA" id="ARBA00004141"/>
    </source>
</evidence>
<accession>A0A811KSD2</accession>
<feature type="transmembrane region" description="Helical" evidence="9">
    <location>
        <begin position="305"/>
        <end position="322"/>
    </location>
</feature>
<dbReference type="InterPro" id="IPR013099">
    <property type="entry name" value="K_chnl_dom"/>
</dbReference>
<feature type="transmembrane region" description="Helical" evidence="9">
    <location>
        <begin position="217"/>
        <end position="237"/>
    </location>
</feature>
<evidence type="ECO:0000256" key="3">
    <source>
        <dbReference type="ARBA" id="ARBA00022692"/>
    </source>
</evidence>
<feature type="domain" description="Potassium channel" evidence="10">
    <location>
        <begin position="170"/>
        <end position="245"/>
    </location>
</feature>
<reference evidence="11" key="1">
    <citation type="submission" date="2020-09" db="EMBL/GenBank/DDBJ databases">
        <authorList>
            <person name="Kikuchi T."/>
        </authorList>
    </citation>
    <scope>NUCLEOTIDE SEQUENCE</scope>
    <source>
        <strain evidence="11">SH1</strain>
    </source>
</reference>
<dbReference type="Proteomes" id="UP000783686">
    <property type="component" value="Unassembled WGS sequence"/>
</dbReference>
<keyword evidence="5 8" id="KW-0406">Ion transport</keyword>
<dbReference type="GO" id="GO:0030322">
    <property type="term" value="P:stabilization of membrane potential"/>
    <property type="evidence" value="ECO:0007669"/>
    <property type="project" value="TreeGrafter"/>
</dbReference>
<dbReference type="OrthoDB" id="297496at2759"/>
<name>A0A811KSD2_9BILA</name>
<keyword evidence="6 9" id="KW-0472">Membrane</keyword>
<dbReference type="PANTHER" id="PTHR11003">
    <property type="entry name" value="POTASSIUM CHANNEL, SUBFAMILY K"/>
    <property type="match status" value="1"/>
</dbReference>
<dbReference type="SUPFAM" id="SSF81324">
    <property type="entry name" value="Voltage-gated potassium channels"/>
    <property type="match status" value="2"/>
</dbReference>
<dbReference type="PRINTS" id="PR01333">
    <property type="entry name" value="2POREKCHANEL"/>
</dbReference>
<organism evidence="11 12">
    <name type="scientific">Bursaphelenchus okinawaensis</name>
    <dbReference type="NCBI Taxonomy" id="465554"/>
    <lineage>
        <taxon>Eukaryota</taxon>
        <taxon>Metazoa</taxon>
        <taxon>Ecdysozoa</taxon>
        <taxon>Nematoda</taxon>
        <taxon>Chromadorea</taxon>
        <taxon>Rhabditida</taxon>
        <taxon>Tylenchina</taxon>
        <taxon>Tylenchomorpha</taxon>
        <taxon>Aphelenchoidea</taxon>
        <taxon>Aphelenchoididae</taxon>
        <taxon>Bursaphelenchus</taxon>
    </lineage>
</organism>
<evidence type="ECO:0000313" key="12">
    <source>
        <dbReference type="Proteomes" id="UP000614601"/>
    </source>
</evidence>